<organism evidence="3">
    <name type="scientific">Oryza barthii</name>
    <dbReference type="NCBI Taxonomy" id="65489"/>
    <lineage>
        <taxon>Eukaryota</taxon>
        <taxon>Viridiplantae</taxon>
        <taxon>Streptophyta</taxon>
        <taxon>Embryophyta</taxon>
        <taxon>Tracheophyta</taxon>
        <taxon>Spermatophyta</taxon>
        <taxon>Magnoliopsida</taxon>
        <taxon>Liliopsida</taxon>
        <taxon>Poales</taxon>
        <taxon>Poaceae</taxon>
        <taxon>BOP clade</taxon>
        <taxon>Oryzoideae</taxon>
        <taxon>Oryzeae</taxon>
        <taxon>Oryzinae</taxon>
        <taxon>Oryza</taxon>
    </lineage>
</organism>
<dbReference type="AlphaFoldDB" id="A0A0D3GVW2"/>
<sequence>MTIQSAKQRWGPPFSACCFSPSLPLSLLLLCPSLSLSEQKAAASGGQGAEAGGGRGRRRLRAAGEEPRTRHVGVALGRLRWQRRRRGRGRRDVERDGGRILLPTVQALMMSSCGPATPGAYTASRKPDFRLLIGVLTRADNYELRHLLRMVYDLQLAAGDLSAHVDVHGDATAGIQGLVVVHEHADGLEARVEPPRGVRPVAGVEHRAEVGDVRRDGDLATTRPGARRAVGVSSAQ</sequence>
<accession>A0A0D3GVW2</accession>
<dbReference type="Proteomes" id="UP000026960">
    <property type="component" value="Chromosome 8"/>
</dbReference>
<dbReference type="STRING" id="65489.A0A0D3GVW2"/>
<protein>
    <submittedName>
        <fullName evidence="3">Uncharacterized protein</fullName>
    </submittedName>
</protein>
<dbReference type="HOGENOM" id="CLU_1176967_0_0_1"/>
<evidence type="ECO:0000256" key="2">
    <source>
        <dbReference type="SAM" id="SignalP"/>
    </source>
</evidence>
<name>A0A0D3GVW2_9ORYZ</name>
<keyword evidence="4" id="KW-1185">Reference proteome</keyword>
<reference evidence="3" key="1">
    <citation type="journal article" date="2009" name="Rice">
        <title>De Novo Next Generation Sequencing of Plant Genomes.</title>
        <authorList>
            <person name="Rounsley S."/>
            <person name="Marri P.R."/>
            <person name="Yu Y."/>
            <person name="He R."/>
            <person name="Sisneros N."/>
            <person name="Goicoechea J.L."/>
            <person name="Lee S.J."/>
            <person name="Angelova A."/>
            <person name="Kudrna D."/>
            <person name="Luo M."/>
            <person name="Affourtit J."/>
            <person name="Desany B."/>
            <person name="Knight J."/>
            <person name="Niazi F."/>
            <person name="Egholm M."/>
            <person name="Wing R.A."/>
        </authorList>
    </citation>
    <scope>NUCLEOTIDE SEQUENCE [LARGE SCALE GENOMIC DNA]</scope>
    <source>
        <strain evidence="3">cv. IRGC 105608</strain>
    </source>
</reference>
<evidence type="ECO:0000256" key="1">
    <source>
        <dbReference type="SAM" id="MobiDB-lite"/>
    </source>
</evidence>
<dbReference type="PaxDb" id="65489-OBART08G01480.1"/>
<keyword evidence="2" id="KW-0732">Signal</keyword>
<feature type="compositionally biased region" description="Gly residues" evidence="1">
    <location>
        <begin position="45"/>
        <end position="54"/>
    </location>
</feature>
<feature type="signal peptide" evidence="2">
    <location>
        <begin position="1"/>
        <end position="37"/>
    </location>
</feature>
<evidence type="ECO:0000313" key="4">
    <source>
        <dbReference type="Proteomes" id="UP000026960"/>
    </source>
</evidence>
<proteinExistence type="predicted"/>
<feature type="region of interest" description="Disordered" evidence="1">
    <location>
        <begin position="43"/>
        <end position="68"/>
    </location>
</feature>
<reference evidence="3" key="2">
    <citation type="submission" date="2015-03" db="UniProtKB">
        <authorList>
            <consortium name="EnsemblPlants"/>
        </authorList>
    </citation>
    <scope>IDENTIFICATION</scope>
</reference>
<dbReference type="EnsemblPlants" id="OBART08G01480.1">
    <property type="protein sequence ID" value="OBART08G01480.1"/>
    <property type="gene ID" value="OBART08G01480"/>
</dbReference>
<feature type="region of interest" description="Disordered" evidence="1">
    <location>
        <begin position="214"/>
        <end position="236"/>
    </location>
</feature>
<feature type="chain" id="PRO_5002272874" evidence="2">
    <location>
        <begin position="38"/>
        <end position="236"/>
    </location>
</feature>
<evidence type="ECO:0000313" key="3">
    <source>
        <dbReference type="EnsemblPlants" id="OBART08G01480.1"/>
    </source>
</evidence>
<dbReference type="Gramene" id="OBART08G01480.1">
    <property type="protein sequence ID" value="OBART08G01480.1"/>
    <property type="gene ID" value="OBART08G01480"/>
</dbReference>